<accession>A0ABQ5CMI8</accession>
<evidence type="ECO:0000259" key="1">
    <source>
        <dbReference type="Pfam" id="PF07727"/>
    </source>
</evidence>
<gene>
    <name evidence="3" type="ORF">Tco_0907818</name>
</gene>
<evidence type="ECO:0000313" key="4">
    <source>
        <dbReference type="Proteomes" id="UP001151760"/>
    </source>
</evidence>
<dbReference type="EMBL" id="BQNB010014386">
    <property type="protein sequence ID" value="GJT27543.1"/>
    <property type="molecule type" value="Genomic_DNA"/>
</dbReference>
<dbReference type="PANTHER" id="PTHR36786">
    <property type="entry name" value="2-ISOPROPYLMALATE SYNTHASE"/>
    <property type="match status" value="1"/>
</dbReference>
<sequence>MDVKTAFLYGPLKEEVYVNQPDGFVDPYHPDKVYRLKKALYGLKQAPRAWYDELSNFLIHQSPRGIFINQAKYAQEILKKHGMTSCDSIGTPMATKHLDADLSVSQLVIQKAGLQLTDYGGSLDKIPMYCDSKAAIAISCNPVQHSRTKHIDLADLFTKALPEDSMDVDAGGAATTDIGLDAGQGSCTIHKTPTRPHDSPLLRVYTLGSDKGSLQQNELIDLVTKLTDRVNVLENDMQQTKNWSKSHVLGRQAEMVSKTRKLNVKKPHADTPNVFKKLITAFESSQGNKSRLLKSTYNLLIQLSLKQQFCIGTGTELNELFIKTNDDEVLFSLQDVYTLSSILFKDLQKRLTHLHCSTHGVSTSRSLELEQLSLLIRCCMVILTFHVPQEHLLKSGRLLILLIKKLSLLEVAGHNNHSNHFLSCQCMYSGENPQDSFAEVASVSSLELFDPCIAYSTTIHEMLIDELLVHGQLRRYLQIIDSLSPTNERLFKHGINGGDFGIIMEIMCSHFSLSISDEGALQEFLNKITWVHFNKAKSAEISTDAARALLQNPIVLSSPKLLQAHIVSLVSGVVGVGVDSETLEPDPTPIDFYLSAFESSVMLYTQHMSILKTENHSTDTRGLSVNMPSFESCIEPAKMQKLDEMINRLNDSWNLNLREKLFKSKSDLLASSIEYIQQSLCVLDASSRDKILSLLRCILTRAANDVNDIGLPPNGDASLQDICYLASLLMLMSNSLIQAIRCLRIKEYDFIVGTINSFKEFSIRLPIQKLSHATMDLNRHKESKLMLIHFLGLLSSSFDSGLDFLVDSCISVIMALTNLIVFEEGNIDALSALADPRSISSDKSLTVYKEVLVCQYSTLGVAAKFQKMRTLYASNASATNDSTLTELMEVENLPSTPVPFRREESVVVREETCSGEVFLKNRFKGLGTVADFDELADFVECKKDKDYAAWLKDREKFREKRLHKREKLFREKKKKAWRS</sequence>
<evidence type="ECO:0000259" key="2">
    <source>
        <dbReference type="Pfam" id="PF25104"/>
    </source>
</evidence>
<dbReference type="Proteomes" id="UP001151760">
    <property type="component" value="Unassembled WGS sequence"/>
</dbReference>
<dbReference type="InterPro" id="IPR013103">
    <property type="entry name" value="RVT_2"/>
</dbReference>
<feature type="domain" description="Reverse transcriptase Ty1/copia-type" evidence="1">
    <location>
        <begin position="1"/>
        <end position="60"/>
    </location>
</feature>
<evidence type="ECO:0000313" key="3">
    <source>
        <dbReference type="EMBL" id="GJT27543.1"/>
    </source>
</evidence>
<dbReference type="Pfam" id="PF25104">
    <property type="entry name" value="DUF7812"/>
    <property type="match status" value="1"/>
</dbReference>
<protein>
    <submittedName>
        <fullName evidence="3">NAD(P)H-quinone oxidoreductase subunit T, chloroplastic</fullName>
    </submittedName>
</protein>
<dbReference type="PANTHER" id="PTHR36786:SF1">
    <property type="entry name" value="2-ISOPROPYLMALATE SYNTHASE"/>
    <property type="match status" value="1"/>
</dbReference>
<dbReference type="InterPro" id="IPR056714">
    <property type="entry name" value="DUF7812"/>
</dbReference>
<comment type="caution">
    <text evidence="3">The sequence shown here is derived from an EMBL/GenBank/DDBJ whole genome shotgun (WGS) entry which is preliminary data.</text>
</comment>
<feature type="domain" description="DUF7812" evidence="2">
    <location>
        <begin position="374"/>
        <end position="830"/>
    </location>
</feature>
<organism evidence="3 4">
    <name type="scientific">Tanacetum coccineum</name>
    <dbReference type="NCBI Taxonomy" id="301880"/>
    <lineage>
        <taxon>Eukaryota</taxon>
        <taxon>Viridiplantae</taxon>
        <taxon>Streptophyta</taxon>
        <taxon>Embryophyta</taxon>
        <taxon>Tracheophyta</taxon>
        <taxon>Spermatophyta</taxon>
        <taxon>Magnoliopsida</taxon>
        <taxon>eudicotyledons</taxon>
        <taxon>Gunneridae</taxon>
        <taxon>Pentapetalae</taxon>
        <taxon>asterids</taxon>
        <taxon>campanulids</taxon>
        <taxon>Asterales</taxon>
        <taxon>Asteraceae</taxon>
        <taxon>Asteroideae</taxon>
        <taxon>Anthemideae</taxon>
        <taxon>Anthemidinae</taxon>
        <taxon>Tanacetum</taxon>
    </lineage>
</organism>
<reference evidence="3" key="1">
    <citation type="journal article" date="2022" name="Int. J. Mol. Sci.">
        <title>Draft Genome of Tanacetum Coccineum: Genomic Comparison of Closely Related Tanacetum-Family Plants.</title>
        <authorList>
            <person name="Yamashiro T."/>
            <person name="Shiraishi A."/>
            <person name="Nakayama K."/>
            <person name="Satake H."/>
        </authorList>
    </citation>
    <scope>NUCLEOTIDE SEQUENCE</scope>
</reference>
<keyword evidence="4" id="KW-1185">Reference proteome</keyword>
<reference evidence="3" key="2">
    <citation type="submission" date="2022-01" db="EMBL/GenBank/DDBJ databases">
        <authorList>
            <person name="Yamashiro T."/>
            <person name="Shiraishi A."/>
            <person name="Satake H."/>
            <person name="Nakayama K."/>
        </authorList>
    </citation>
    <scope>NUCLEOTIDE SEQUENCE</scope>
</reference>
<name>A0ABQ5CMI8_9ASTR</name>
<dbReference type="Pfam" id="PF07727">
    <property type="entry name" value="RVT_2"/>
    <property type="match status" value="1"/>
</dbReference>
<proteinExistence type="predicted"/>